<dbReference type="GO" id="GO:0140359">
    <property type="term" value="F:ABC-type transporter activity"/>
    <property type="evidence" value="ECO:0007669"/>
    <property type="project" value="InterPro"/>
</dbReference>
<dbReference type="InterPro" id="IPR011527">
    <property type="entry name" value="ABC1_TM_dom"/>
</dbReference>
<evidence type="ECO:0000313" key="9">
    <source>
        <dbReference type="WBParaSite" id="MBELARI_LOCUS7031"/>
    </source>
</evidence>
<dbReference type="GO" id="GO:0005524">
    <property type="term" value="F:ATP binding"/>
    <property type="evidence" value="ECO:0007669"/>
    <property type="project" value="InterPro"/>
</dbReference>
<dbReference type="Gene3D" id="1.20.1560.10">
    <property type="entry name" value="ABC transporter type 1, transmembrane domain"/>
    <property type="match status" value="1"/>
</dbReference>
<feature type="domain" description="ABC transmembrane type-1" evidence="7">
    <location>
        <begin position="42"/>
        <end position="205"/>
    </location>
</feature>
<dbReference type="InterPro" id="IPR011701">
    <property type="entry name" value="MFS"/>
</dbReference>
<accession>A0AAF3FJ89</accession>
<feature type="transmembrane region" description="Helical" evidence="5">
    <location>
        <begin position="277"/>
        <end position="295"/>
    </location>
</feature>
<dbReference type="Proteomes" id="UP000887575">
    <property type="component" value="Unassembled WGS sequence"/>
</dbReference>
<feature type="transmembrane region" description="Helical" evidence="5">
    <location>
        <begin position="562"/>
        <end position="582"/>
    </location>
</feature>
<dbReference type="InterPro" id="IPR036259">
    <property type="entry name" value="MFS_trans_sf"/>
</dbReference>
<dbReference type="PROSITE" id="PS50929">
    <property type="entry name" value="ABC_TM1F"/>
    <property type="match status" value="1"/>
</dbReference>
<feature type="transmembrane region" description="Helical" evidence="5">
    <location>
        <begin position="361"/>
        <end position="381"/>
    </location>
</feature>
<evidence type="ECO:0000256" key="3">
    <source>
        <dbReference type="ARBA" id="ARBA00022989"/>
    </source>
</evidence>
<dbReference type="AlphaFoldDB" id="A0AAF3FJ89"/>
<evidence type="ECO:0008006" key="10">
    <source>
        <dbReference type="Google" id="ProtNLM"/>
    </source>
</evidence>
<keyword evidence="4 5" id="KW-0472">Membrane</keyword>
<evidence type="ECO:0000256" key="4">
    <source>
        <dbReference type="ARBA" id="ARBA00023136"/>
    </source>
</evidence>
<feature type="domain" description="Major facilitator superfamily (MFS) profile" evidence="6">
    <location>
        <begin position="200"/>
        <end position="679"/>
    </location>
</feature>
<dbReference type="PANTHER" id="PTHR24064">
    <property type="entry name" value="SOLUTE CARRIER FAMILY 22 MEMBER"/>
    <property type="match status" value="1"/>
</dbReference>
<dbReference type="SUPFAM" id="SSF103473">
    <property type="entry name" value="MFS general substrate transporter"/>
    <property type="match status" value="1"/>
</dbReference>
<reference evidence="9" key="1">
    <citation type="submission" date="2024-02" db="UniProtKB">
        <authorList>
            <consortium name="WormBaseParasite"/>
        </authorList>
    </citation>
    <scope>IDENTIFICATION</scope>
</reference>
<evidence type="ECO:0000259" key="6">
    <source>
        <dbReference type="PROSITE" id="PS50850"/>
    </source>
</evidence>
<dbReference type="Gene3D" id="1.20.1250.20">
    <property type="entry name" value="MFS general substrate transporter like domains"/>
    <property type="match status" value="1"/>
</dbReference>
<feature type="transmembrane region" description="Helical" evidence="5">
    <location>
        <begin position="387"/>
        <end position="406"/>
    </location>
</feature>
<keyword evidence="3 5" id="KW-1133">Transmembrane helix</keyword>
<dbReference type="Pfam" id="PF00664">
    <property type="entry name" value="ABC_membrane"/>
    <property type="match status" value="1"/>
</dbReference>
<keyword evidence="8" id="KW-1185">Reference proteome</keyword>
<feature type="transmembrane region" description="Helical" evidence="5">
    <location>
        <begin position="143"/>
        <end position="167"/>
    </location>
</feature>
<sequence>MKLYAWEEAFEERIGELRAQEVTMIKRVNVISQINLAVIEASIFIIIFGTAMLTILLGTPGLSVLVIVCLIIVFNVFVTKLIKKYQQQQMKIKDERTKMCNEVFHGIKLIKLYAWEEAFEERIGELRAQEVTMIKRVNIISQINLAVIEASIFIMILVVFGLCIWTLEEGHDLLRPEIVFVAISILQQLKTPMRKIAKTVTFLVQFIMFIECGNVLFMVFAGANVRIDCGESITPNLMCIDFEQGNCSNASITWEFYSINAEWSLFCSKSVLVKDSISYQMIGLLIGAILWGRVSDIYGRRITMLICLNFCGVFGIASAFAPDLTTFTILRIFVSFFAVGAGIVVASFFGEFFPSKHRLWLAFVLSWSPNLVLVAGLAYLLSTWRNLAFVINILNFPAALLMWFMCETPHYLIQSGNLKEAIRSFERFHRINGSKIVENDLAKIIHKETGTESKPCSFLHLFSTPRLVLYTIAICYSSFDVGLMSYSLLFNFEKISGSLYEKTLMIGGLRLMFDLLSAAADYKFEWLGRKTVHKIVCLATMVVLFPLMFSDYFAIPEWIVEYLFLIVASMIVQLYAIVEIICNEIFPTPLRNTSYALSQFIEAFASILGPQIFVWSNNTTFFPIILISGFMKENSNKCKILVYEKTPEISRVTGEFLNFGNSNPSDFEAQGYRVPRSNL</sequence>
<feature type="transmembrane region" description="Helical" evidence="5">
    <location>
        <begin position="62"/>
        <end position="82"/>
    </location>
</feature>
<feature type="transmembrane region" description="Helical" evidence="5">
    <location>
        <begin position="536"/>
        <end position="556"/>
    </location>
</feature>
<proteinExistence type="predicted"/>
<organism evidence="8 9">
    <name type="scientific">Mesorhabditis belari</name>
    <dbReference type="NCBI Taxonomy" id="2138241"/>
    <lineage>
        <taxon>Eukaryota</taxon>
        <taxon>Metazoa</taxon>
        <taxon>Ecdysozoa</taxon>
        <taxon>Nematoda</taxon>
        <taxon>Chromadorea</taxon>
        <taxon>Rhabditida</taxon>
        <taxon>Rhabditina</taxon>
        <taxon>Rhabditomorpha</taxon>
        <taxon>Rhabditoidea</taxon>
        <taxon>Rhabditidae</taxon>
        <taxon>Mesorhabditinae</taxon>
        <taxon>Mesorhabditis</taxon>
    </lineage>
</organism>
<evidence type="ECO:0000256" key="1">
    <source>
        <dbReference type="ARBA" id="ARBA00004141"/>
    </source>
</evidence>
<feature type="transmembrane region" description="Helical" evidence="5">
    <location>
        <begin position="201"/>
        <end position="223"/>
    </location>
</feature>
<evidence type="ECO:0000256" key="5">
    <source>
        <dbReference type="SAM" id="Phobius"/>
    </source>
</evidence>
<evidence type="ECO:0000259" key="7">
    <source>
        <dbReference type="PROSITE" id="PS50929"/>
    </source>
</evidence>
<feature type="transmembrane region" description="Helical" evidence="5">
    <location>
        <begin position="34"/>
        <end position="56"/>
    </location>
</feature>
<protein>
    <recommendedName>
        <fullName evidence="10">Major facilitator superfamily (MFS) profile domain-containing protein</fullName>
    </recommendedName>
</protein>
<feature type="transmembrane region" description="Helical" evidence="5">
    <location>
        <begin position="302"/>
        <end position="321"/>
    </location>
</feature>
<dbReference type="PROSITE" id="PS50850">
    <property type="entry name" value="MFS"/>
    <property type="match status" value="1"/>
</dbReference>
<dbReference type="SUPFAM" id="SSF90123">
    <property type="entry name" value="ABC transporter transmembrane region"/>
    <property type="match status" value="1"/>
</dbReference>
<dbReference type="GO" id="GO:0016020">
    <property type="term" value="C:membrane"/>
    <property type="evidence" value="ECO:0007669"/>
    <property type="project" value="UniProtKB-SubCell"/>
</dbReference>
<dbReference type="InterPro" id="IPR036640">
    <property type="entry name" value="ABC1_TM_sf"/>
</dbReference>
<dbReference type="WBParaSite" id="MBELARI_LOCUS7031">
    <property type="protein sequence ID" value="MBELARI_LOCUS7031"/>
    <property type="gene ID" value="MBELARI_LOCUS7031"/>
</dbReference>
<evidence type="ECO:0000313" key="8">
    <source>
        <dbReference type="Proteomes" id="UP000887575"/>
    </source>
</evidence>
<feature type="transmembrane region" description="Helical" evidence="5">
    <location>
        <begin position="467"/>
        <end position="492"/>
    </location>
</feature>
<name>A0AAF3FJ89_9BILA</name>
<feature type="transmembrane region" description="Helical" evidence="5">
    <location>
        <begin position="327"/>
        <end position="349"/>
    </location>
</feature>
<keyword evidence="2 5" id="KW-0812">Transmembrane</keyword>
<comment type="subcellular location">
    <subcellularLocation>
        <location evidence="1">Membrane</location>
        <topology evidence="1">Multi-pass membrane protein</topology>
    </subcellularLocation>
</comment>
<evidence type="ECO:0000256" key="2">
    <source>
        <dbReference type="ARBA" id="ARBA00022692"/>
    </source>
</evidence>
<dbReference type="InterPro" id="IPR020846">
    <property type="entry name" value="MFS_dom"/>
</dbReference>
<dbReference type="Pfam" id="PF07690">
    <property type="entry name" value="MFS_1"/>
    <property type="match status" value="1"/>
</dbReference>